<keyword evidence="3" id="KW-1185">Reference proteome</keyword>
<evidence type="ECO:0000256" key="1">
    <source>
        <dbReference type="SAM" id="Phobius"/>
    </source>
</evidence>
<accession>A0AAV3XMW4</accession>
<sequence>MRLQSALVFGIAFGLLFIAQVPFALGTVSPSQAGLGTGLYFGGMSAASAIASTILPQFALNAATGVLWGAIAFTIAALSLIKIRHQFNEF</sequence>
<proteinExistence type="predicted"/>
<gene>
    <name evidence="2" type="ORF">MiSe_69300</name>
</gene>
<name>A0AAV3XMW4_9CYAN</name>
<keyword evidence="1" id="KW-1133">Transmembrane helix</keyword>
<dbReference type="EMBL" id="BLAY01000149">
    <property type="protein sequence ID" value="GET42116.1"/>
    <property type="molecule type" value="Genomic_DNA"/>
</dbReference>
<keyword evidence="1" id="KW-0812">Transmembrane</keyword>
<feature type="transmembrane region" description="Helical" evidence="1">
    <location>
        <begin position="6"/>
        <end position="26"/>
    </location>
</feature>
<evidence type="ECO:0000313" key="2">
    <source>
        <dbReference type="EMBL" id="GET42116.1"/>
    </source>
</evidence>
<comment type="caution">
    <text evidence="2">The sequence shown here is derived from an EMBL/GenBank/DDBJ whole genome shotgun (WGS) entry which is preliminary data.</text>
</comment>
<protein>
    <submittedName>
        <fullName evidence="2">Major facilitator transporter</fullName>
    </submittedName>
</protein>
<dbReference type="RefSeq" id="WP_226589167.1">
    <property type="nucleotide sequence ID" value="NZ_BLAY01000149.1"/>
</dbReference>
<feature type="transmembrane region" description="Helical" evidence="1">
    <location>
        <begin position="65"/>
        <end position="83"/>
    </location>
</feature>
<dbReference type="Proteomes" id="UP001050975">
    <property type="component" value="Unassembled WGS sequence"/>
</dbReference>
<keyword evidence="1" id="KW-0472">Membrane</keyword>
<reference evidence="2" key="1">
    <citation type="submission" date="2019-10" db="EMBL/GenBank/DDBJ databases">
        <title>Draft genome sequece of Microseira wollei NIES-4236.</title>
        <authorList>
            <person name="Yamaguchi H."/>
            <person name="Suzuki S."/>
            <person name="Kawachi M."/>
        </authorList>
    </citation>
    <scope>NUCLEOTIDE SEQUENCE</scope>
    <source>
        <strain evidence="2">NIES-4236</strain>
    </source>
</reference>
<organism evidence="2 3">
    <name type="scientific">Microseira wollei NIES-4236</name>
    <dbReference type="NCBI Taxonomy" id="2530354"/>
    <lineage>
        <taxon>Bacteria</taxon>
        <taxon>Bacillati</taxon>
        <taxon>Cyanobacteriota</taxon>
        <taxon>Cyanophyceae</taxon>
        <taxon>Oscillatoriophycideae</taxon>
        <taxon>Aerosakkonematales</taxon>
        <taxon>Aerosakkonemataceae</taxon>
        <taxon>Microseira</taxon>
    </lineage>
</organism>
<dbReference type="AlphaFoldDB" id="A0AAV3XMW4"/>
<evidence type="ECO:0000313" key="3">
    <source>
        <dbReference type="Proteomes" id="UP001050975"/>
    </source>
</evidence>